<name>A0A8K0HTF7_9ROSA</name>
<keyword evidence="3 6" id="KW-0713">Self-incompatibility</keyword>
<dbReference type="EMBL" id="VOIH02000001">
    <property type="protein sequence ID" value="KAF3457603.1"/>
    <property type="molecule type" value="Genomic_DNA"/>
</dbReference>
<keyword evidence="5 6" id="KW-0732">Signal</keyword>
<dbReference type="GO" id="GO:0060320">
    <property type="term" value="P:rejection of self pollen"/>
    <property type="evidence" value="ECO:0007669"/>
    <property type="project" value="UniProtKB-KW"/>
</dbReference>
<dbReference type="Pfam" id="PF05938">
    <property type="entry name" value="Self-incomp_S1"/>
    <property type="match status" value="1"/>
</dbReference>
<protein>
    <recommendedName>
        <fullName evidence="6">S-protein homolog</fullName>
    </recommendedName>
</protein>
<sequence>MNKNILMLAMLILLREVPFMAAIGRKVNFEQEEQSLMVKNPPTTKRDVSLNTPDMVANGPQENFGQEDTPNWAANAPQANFGPEDHSQIVINPPKTTVRIDNGVDDLRDVYVHCKSGNNDLGFHIIPRSGSYQWSFKVNFWETTLFYCYLKYQLPNGGRIVRGGFDMYVAKRDRKRCPKFCVWSVLSDGIHGYREDSGLATSDLFFPWPNDNSFMKDGDQSPIHMTHQIKWRHNKK</sequence>
<evidence type="ECO:0000256" key="3">
    <source>
        <dbReference type="ARBA" id="ARBA00022471"/>
    </source>
</evidence>
<evidence type="ECO:0000256" key="1">
    <source>
        <dbReference type="ARBA" id="ARBA00004613"/>
    </source>
</evidence>
<keyword evidence="8" id="KW-1185">Reference proteome</keyword>
<dbReference type="PANTHER" id="PTHR31232">
    <property type="match status" value="1"/>
</dbReference>
<evidence type="ECO:0000256" key="4">
    <source>
        <dbReference type="ARBA" id="ARBA00022525"/>
    </source>
</evidence>
<evidence type="ECO:0000256" key="6">
    <source>
        <dbReference type="RuleBase" id="RU367044"/>
    </source>
</evidence>
<accession>A0A8K0HTF7</accession>
<evidence type="ECO:0000256" key="5">
    <source>
        <dbReference type="ARBA" id="ARBA00022729"/>
    </source>
</evidence>
<keyword evidence="4 6" id="KW-0964">Secreted</keyword>
<feature type="signal peptide" evidence="6">
    <location>
        <begin position="1"/>
        <end position="22"/>
    </location>
</feature>
<dbReference type="InterPro" id="IPR010264">
    <property type="entry name" value="Self-incomp_S1"/>
</dbReference>
<comment type="caution">
    <text evidence="7">The sequence shown here is derived from an EMBL/GenBank/DDBJ whole genome shotgun (WGS) entry which is preliminary data.</text>
</comment>
<proteinExistence type="inferred from homology"/>
<comment type="subcellular location">
    <subcellularLocation>
        <location evidence="1 6">Secreted</location>
    </subcellularLocation>
</comment>
<evidence type="ECO:0000256" key="2">
    <source>
        <dbReference type="ARBA" id="ARBA00005581"/>
    </source>
</evidence>
<evidence type="ECO:0000313" key="8">
    <source>
        <dbReference type="Proteomes" id="UP000796880"/>
    </source>
</evidence>
<reference evidence="7" key="1">
    <citation type="submission" date="2020-03" db="EMBL/GenBank/DDBJ databases">
        <title>A high-quality chromosome-level genome assembly of a woody plant with both climbing and erect habits, Rhamnella rubrinervis.</title>
        <authorList>
            <person name="Lu Z."/>
            <person name="Yang Y."/>
            <person name="Zhu X."/>
            <person name="Sun Y."/>
        </authorList>
    </citation>
    <scope>NUCLEOTIDE SEQUENCE</scope>
    <source>
        <strain evidence="7">BYM</strain>
        <tissue evidence="7">Leaf</tissue>
    </source>
</reference>
<evidence type="ECO:0000313" key="7">
    <source>
        <dbReference type="EMBL" id="KAF3457603.1"/>
    </source>
</evidence>
<feature type="chain" id="PRO_5035489442" description="S-protein homolog" evidence="6">
    <location>
        <begin position="23"/>
        <end position="236"/>
    </location>
</feature>
<dbReference type="AlphaFoldDB" id="A0A8K0HTF7"/>
<organism evidence="7 8">
    <name type="scientific">Rhamnella rubrinervis</name>
    <dbReference type="NCBI Taxonomy" id="2594499"/>
    <lineage>
        <taxon>Eukaryota</taxon>
        <taxon>Viridiplantae</taxon>
        <taxon>Streptophyta</taxon>
        <taxon>Embryophyta</taxon>
        <taxon>Tracheophyta</taxon>
        <taxon>Spermatophyta</taxon>
        <taxon>Magnoliopsida</taxon>
        <taxon>eudicotyledons</taxon>
        <taxon>Gunneridae</taxon>
        <taxon>Pentapetalae</taxon>
        <taxon>rosids</taxon>
        <taxon>fabids</taxon>
        <taxon>Rosales</taxon>
        <taxon>Rhamnaceae</taxon>
        <taxon>rhamnoid group</taxon>
        <taxon>Rhamneae</taxon>
        <taxon>Rhamnella</taxon>
    </lineage>
</organism>
<dbReference type="PANTHER" id="PTHR31232:SF43">
    <property type="entry name" value="S-PROTEIN HOMOLOG 29-RELATED"/>
    <property type="match status" value="1"/>
</dbReference>
<dbReference type="GO" id="GO:0005576">
    <property type="term" value="C:extracellular region"/>
    <property type="evidence" value="ECO:0007669"/>
    <property type="project" value="UniProtKB-SubCell"/>
</dbReference>
<dbReference type="OrthoDB" id="1136020at2759"/>
<gene>
    <name evidence="7" type="ORF">FNV43_RR02261</name>
</gene>
<dbReference type="Proteomes" id="UP000796880">
    <property type="component" value="Unassembled WGS sequence"/>
</dbReference>
<comment type="similarity">
    <text evidence="2 6">Belongs to the plant self-incompatibility (S1) protein family.</text>
</comment>